<accession>A0A445MYG3</accession>
<dbReference type="InterPro" id="IPR021778">
    <property type="entry name" value="Se/S_carrier-like"/>
</dbReference>
<evidence type="ECO:0000259" key="1">
    <source>
        <dbReference type="Pfam" id="PF11823"/>
    </source>
</evidence>
<feature type="domain" description="DUF8182" evidence="2">
    <location>
        <begin position="105"/>
        <end position="179"/>
    </location>
</feature>
<dbReference type="AlphaFoldDB" id="A0A445MYG3"/>
<sequence>MFFKKKESRSPAVKENKKVGIRGILVFENTSEVIRAENLLKSKGWKIRVMGPPPEIRSGCDLVIEFPLIEELSILRALKEADVPPLQVVPVNSPLLLPVDIFHHRDFGRYLMVRAANMKLTVDKETQLIVNVSGGGCPDVPYLAREMVGKTLTDAPAPREIGHTLCGYALQLAYEEAKRKCLQS</sequence>
<name>A0A445MYG3_9BACT</name>
<dbReference type="EMBL" id="OJIN01000150">
    <property type="protein sequence ID" value="SPD74505.1"/>
    <property type="molecule type" value="Genomic_DNA"/>
</dbReference>
<organism evidence="3">
    <name type="scientific">uncultured Desulfobacterium sp</name>
    <dbReference type="NCBI Taxonomy" id="201089"/>
    <lineage>
        <taxon>Bacteria</taxon>
        <taxon>Pseudomonadati</taxon>
        <taxon>Thermodesulfobacteriota</taxon>
        <taxon>Desulfobacteria</taxon>
        <taxon>Desulfobacterales</taxon>
        <taxon>Desulfobacteriaceae</taxon>
        <taxon>Desulfobacterium</taxon>
        <taxon>environmental samples</taxon>
    </lineage>
</organism>
<evidence type="ECO:0000259" key="2">
    <source>
        <dbReference type="Pfam" id="PF26554"/>
    </source>
</evidence>
<gene>
    <name evidence="3" type="ORF">PITCH_A2330005</name>
</gene>
<protein>
    <submittedName>
        <fullName evidence="3">Uncharacterized protein</fullName>
    </submittedName>
</protein>
<dbReference type="InterPro" id="IPR058495">
    <property type="entry name" value="DUF8182"/>
</dbReference>
<evidence type="ECO:0000313" key="3">
    <source>
        <dbReference type="EMBL" id="SPD74505.1"/>
    </source>
</evidence>
<dbReference type="Pfam" id="PF26554">
    <property type="entry name" value="DUF8182"/>
    <property type="match status" value="1"/>
</dbReference>
<dbReference type="Pfam" id="PF11823">
    <property type="entry name" value="Se_S_carrier"/>
    <property type="match status" value="1"/>
</dbReference>
<reference evidence="3" key="1">
    <citation type="submission" date="2018-01" db="EMBL/GenBank/DDBJ databases">
        <authorList>
            <person name="Regsiter A."/>
            <person name="William W."/>
        </authorList>
    </citation>
    <scope>NUCLEOTIDE SEQUENCE</scope>
    <source>
        <strain evidence="3">TRIP AH-1</strain>
    </source>
</reference>
<proteinExistence type="predicted"/>
<feature type="domain" description="Putative Se/S carrier protein-like" evidence="1">
    <location>
        <begin position="23"/>
        <end position="89"/>
    </location>
</feature>